<feature type="compositionally biased region" description="Basic and acidic residues" evidence="1">
    <location>
        <begin position="299"/>
        <end position="318"/>
    </location>
</feature>
<feature type="compositionally biased region" description="Low complexity" evidence="1">
    <location>
        <begin position="255"/>
        <end position="271"/>
    </location>
</feature>
<protein>
    <recommendedName>
        <fullName evidence="4">Nuclear pore complex protein NUP1-like</fullName>
    </recommendedName>
</protein>
<name>A0A2G2ZKP7_CAPAN</name>
<proteinExistence type="predicted"/>
<feature type="region of interest" description="Disordered" evidence="1">
    <location>
        <begin position="235"/>
        <end position="271"/>
    </location>
</feature>
<dbReference type="GO" id="GO:0071763">
    <property type="term" value="P:nuclear membrane organization"/>
    <property type="evidence" value="ECO:0000318"/>
    <property type="project" value="GO_Central"/>
</dbReference>
<dbReference type="Gramene" id="PHT82511">
    <property type="protein sequence ID" value="PHT82511"/>
    <property type="gene ID" value="T459_15526"/>
</dbReference>
<feature type="region of interest" description="Disordered" evidence="1">
    <location>
        <begin position="1140"/>
        <end position="1176"/>
    </location>
</feature>
<feature type="region of interest" description="Disordered" evidence="1">
    <location>
        <begin position="299"/>
        <end position="322"/>
    </location>
</feature>
<feature type="compositionally biased region" description="Low complexity" evidence="1">
    <location>
        <begin position="542"/>
        <end position="566"/>
    </location>
</feature>
<gene>
    <name evidence="2" type="ORF">T459_15526</name>
</gene>
<sequence>MLLASPPEVRQESKDVQQESCPNDYAGAAIASGHEICNIACSSEGSAFSELEQLLKQKTFSRAEIGHLTELLRSKTVDTPAGNDKSTVATPITSSRVPKRNVASPAELAKAYIGTRPSKASPSFLSSQSQVVRDTPLLKNAAYSQNLPITSVTTNTAGVVGVRANGFTTRRSRGRSAIYHMARTPYSRLRQTDDQMACSSTYSAYSGTSLSESVLKHDGYFGSKQLVKRRSSDLEDDIGSIGPIRRTRQKPNLLSPATSRPSPGAGAASAAADVPTGYVHIPPKPSETAAKILEHLENLTPKEKSSESRVAAGKDKTPKKLTPNMLRGQALKSLESLDSPKLLQSAQESHKLENWSTVVPTNAHDSSLQKQDKMEQHRQNESINGSTVVAKNNEKISLEDAQHVQQGVEAAESLNKESSTRPQQKHAFRMSAPEDSFELDEDINSDESASQLVEGRDKMGVSDAEKKPLSTDEVLNKPAAVFETKATVGISKRRNDMEALDAAVINVNSTSFLPNSNPLTPEVVPPSFGADKSKEPSGGKVPALLFSSSSPPSVLRPESSSSLSNPALGLAGASSKLFESDNSQKDGKSNGKIEPLSSGFSPSTLFAAPSSTSSFSNGQFAPSPAISSTSFLTSINTPKDVPSGSSTAVGSTTGNCITSGGGLFGFAAVSSVSTESLISSGPSEVPPIVSTLSTTLSTTSSADNADLKTKATSFGNFNSSSPFASSSFASASPGNSSFGFSSSGMSTVTTTRIQSQGSLFSTGAQSLVSVQTSLAGSDNTRVSQSVPAHFGSPTTLPEVGNSGMTSFSSVGSSSSNTGLVSAAASASNPVGSSAATFGNFSFGTSSSASSTMVTSVGPGSGTTQPVFAFGASPAVSAATSALATSSNATSAMFSFGVNSSSSSAKAIDTSTRPSRSTFNFGDSSSASSLNNVSTSNSAAPGIFSFGGGSSASSTNTISTSINATPAIFSFGGSSSASSTNTVSTSTSAIPGMFSFGGSSSASSTNTVSTSTSATPCMFSFGASSSVSSTNTVSTSTNATPSIFSFGASSSVSSANAVNASSMVGSNPFAFSASSASPQTSSTAGIFSSNWQAPKSPGFGSPFSSATPTVFGFGASSSSFAAPTTTAAVFGSTPSTPSGPAFPFGSTSLTNSSPQPIFGNSNSPFTASPGNNNQMNMEDSMAEDTMNASSPAFAFSQPSVSPSPGGFGFGSTPNQFQFVSQMNQTVAQNPSPFAASGSFGGGGSFSLGSNDPDKSVRKIVKVSRNKNRKK</sequence>
<dbReference type="AlphaFoldDB" id="A0A2G2ZKP7"/>
<dbReference type="STRING" id="4072.A0A2G2ZKP7"/>
<dbReference type="OMA" id="ESCPNDH"/>
<evidence type="ECO:0000313" key="3">
    <source>
        <dbReference type="Proteomes" id="UP000222542"/>
    </source>
</evidence>
<reference evidence="2 3" key="1">
    <citation type="journal article" date="2014" name="Nat. Genet.">
        <title>Genome sequence of the hot pepper provides insights into the evolution of pungency in Capsicum species.</title>
        <authorList>
            <person name="Kim S."/>
            <person name="Park M."/>
            <person name="Yeom S.I."/>
            <person name="Kim Y.M."/>
            <person name="Lee J.M."/>
            <person name="Lee H.A."/>
            <person name="Seo E."/>
            <person name="Choi J."/>
            <person name="Cheong K."/>
            <person name="Kim K.T."/>
            <person name="Jung K."/>
            <person name="Lee G.W."/>
            <person name="Oh S.K."/>
            <person name="Bae C."/>
            <person name="Kim S.B."/>
            <person name="Lee H.Y."/>
            <person name="Kim S.Y."/>
            <person name="Kim M.S."/>
            <person name="Kang B.C."/>
            <person name="Jo Y.D."/>
            <person name="Yang H.B."/>
            <person name="Jeong H.J."/>
            <person name="Kang W.H."/>
            <person name="Kwon J.K."/>
            <person name="Shin C."/>
            <person name="Lim J.Y."/>
            <person name="Park J.H."/>
            <person name="Huh J.H."/>
            <person name="Kim J.S."/>
            <person name="Kim B.D."/>
            <person name="Cohen O."/>
            <person name="Paran I."/>
            <person name="Suh M.C."/>
            <person name="Lee S.B."/>
            <person name="Kim Y.K."/>
            <person name="Shin Y."/>
            <person name="Noh S.J."/>
            <person name="Park J."/>
            <person name="Seo Y.S."/>
            <person name="Kwon S.Y."/>
            <person name="Kim H.A."/>
            <person name="Park J.M."/>
            <person name="Kim H.J."/>
            <person name="Choi S.B."/>
            <person name="Bosland P.W."/>
            <person name="Reeves G."/>
            <person name="Jo S.H."/>
            <person name="Lee B.W."/>
            <person name="Cho H.T."/>
            <person name="Choi H.S."/>
            <person name="Lee M.S."/>
            <person name="Yu Y."/>
            <person name="Do Choi Y."/>
            <person name="Park B.S."/>
            <person name="van Deynze A."/>
            <person name="Ashrafi H."/>
            <person name="Hill T."/>
            <person name="Kim W.T."/>
            <person name="Pai H.S."/>
            <person name="Ahn H.K."/>
            <person name="Yeam I."/>
            <person name="Giovannoni J.J."/>
            <person name="Rose J.K."/>
            <person name="Sorensen I."/>
            <person name="Lee S.J."/>
            <person name="Kim R.W."/>
            <person name="Choi I.Y."/>
            <person name="Choi B.S."/>
            <person name="Lim J.S."/>
            <person name="Lee Y.H."/>
            <person name="Choi D."/>
        </authorList>
    </citation>
    <scope>NUCLEOTIDE SEQUENCE [LARGE SCALE GENOMIC DNA]</scope>
    <source>
        <strain evidence="3">cv. CM334</strain>
    </source>
</reference>
<feature type="compositionally biased region" description="Polar residues" evidence="1">
    <location>
        <begin position="84"/>
        <end position="96"/>
    </location>
</feature>
<feature type="region of interest" description="Disordered" evidence="1">
    <location>
        <begin position="1227"/>
        <end position="1269"/>
    </location>
</feature>
<dbReference type="GO" id="GO:0005635">
    <property type="term" value="C:nuclear envelope"/>
    <property type="evidence" value="ECO:0000318"/>
    <property type="project" value="GO_Central"/>
</dbReference>
<organism evidence="2 3">
    <name type="scientific">Capsicum annuum</name>
    <name type="common">Capsicum pepper</name>
    <dbReference type="NCBI Taxonomy" id="4072"/>
    <lineage>
        <taxon>Eukaryota</taxon>
        <taxon>Viridiplantae</taxon>
        <taxon>Streptophyta</taxon>
        <taxon>Embryophyta</taxon>
        <taxon>Tracheophyta</taxon>
        <taxon>Spermatophyta</taxon>
        <taxon>Magnoliopsida</taxon>
        <taxon>eudicotyledons</taxon>
        <taxon>Gunneridae</taxon>
        <taxon>Pentapetalae</taxon>
        <taxon>asterids</taxon>
        <taxon>lamiids</taxon>
        <taxon>Solanales</taxon>
        <taxon>Solanaceae</taxon>
        <taxon>Solanoideae</taxon>
        <taxon>Capsiceae</taxon>
        <taxon>Capsicum</taxon>
    </lineage>
</organism>
<feature type="compositionally biased region" description="Polar residues" evidence="1">
    <location>
        <begin position="510"/>
        <end position="519"/>
    </location>
</feature>
<evidence type="ECO:0000313" key="2">
    <source>
        <dbReference type="EMBL" id="PHT82511.1"/>
    </source>
</evidence>
<feature type="compositionally biased region" description="Acidic residues" evidence="1">
    <location>
        <begin position="435"/>
        <end position="445"/>
    </location>
</feature>
<feature type="compositionally biased region" description="Polar residues" evidence="1">
    <location>
        <begin position="908"/>
        <end position="922"/>
    </location>
</feature>
<dbReference type="Proteomes" id="UP000222542">
    <property type="component" value="Unassembled WGS sequence"/>
</dbReference>
<accession>A0A2G2ZKP7</accession>
<dbReference type="PANTHER" id="PTHR33416">
    <property type="entry name" value="NUCLEAR PORE COMPLEX PROTEIN NUP1"/>
    <property type="match status" value="1"/>
</dbReference>
<evidence type="ECO:0000256" key="1">
    <source>
        <dbReference type="SAM" id="MobiDB-lite"/>
    </source>
</evidence>
<feature type="region of interest" description="Disordered" evidence="1">
    <location>
        <begin position="409"/>
        <end position="470"/>
    </location>
</feature>
<reference evidence="2 3" key="2">
    <citation type="journal article" date="2017" name="Genome Biol.">
        <title>New reference genome sequences of hot pepper reveal the massive evolution of plant disease-resistance genes by retroduplication.</title>
        <authorList>
            <person name="Kim S."/>
            <person name="Park J."/>
            <person name="Yeom S.I."/>
            <person name="Kim Y.M."/>
            <person name="Seo E."/>
            <person name="Kim K.T."/>
            <person name="Kim M.S."/>
            <person name="Lee J.M."/>
            <person name="Cheong K."/>
            <person name="Shin H.S."/>
            <person name="Kim S.B."/>
            <person name="Han K."/>
            <person name="Lee J."/>
            <person name="Park M."/>
            <person name="Lee H.A."/>
            <person name="Lee H.Y."/>
            <person name="Lee Y."/>
            <person name="Oh S."/>
            <person name="Lee J.H."/>
            <person name="Choi E."/>
            <person name="Choi E."/>
            <person name="Lee S.E."/>
            <person name="Jeon J."/>
            <person name="Kim H."/>
            <person name="Choi G."/>
            <person name="Song H."/>
            <person name="Lee J."/>
            <person name="Lee S.C."/>
            <person name="Kwon J.K."/>
            <person name="Lee H.Y."/>
            <person name="Koo N."/>
            <person name="Hong Y."/>
            <person name="Kim R.W."/>
            <person name="Kang W.H."/>
            <person name="Huh J.H."/>
            <person name="Kang B.C."/>
            <person name="Yang T.J."/>
            <person name="Lee Y.H."/>
            <person name="Bennetzen J.L."/>
            <person name="Choi D."/>
        </authorList>
    </citation>
    <scope>NUCLEOTIDE SEQUENCE [LARGE SCALE GENOMIC DNA]</scope>
    <source>
        <strain evidence="3">cv. CM334</strain>
    </source>
</reference>
<dbReference type="EMBL" id="AYRZ02000005">
    <property type="protein sequence ID" value="PHT82511.1"/>
    <property type="molecule type" value="Genomic_DNA"/>
</dbReference>
<feature type="compositionally biased region" description="Basic residues" evidence="1">
    <location>
        <begin position="1256"/>
        <end position="1269"/>
    </location>
</feature>
<feature type="region of interest" description="Disordered" evidence="1">
    <location>
        <begin position="901"/>
        <end position="927"/>
    </location>
</feature>
<keyword evidence="3" id="KW-1185">Reference proteome</keyword>
<feature type="region of interest" description="Disordered" evidence="1">
    <location>
        <begin position="510"/>
        <end position="566"/>
    </location>
</feature>
<feature type="compositionally biased region" description="Polar residues" evidence="1">
    <location>
        <begin position="1144"/>
        <end position="1176"/>
    </location>
</feature>
<feature type="compositionally biased region" description="Basic and acidic residues" evidence="1">
    <location>
        <begin position="454"/>
        <end position="470"/>
    </location>
</feature>
<feature type="region of interest" description="Disordered" evidence="1">
    <location>
        <begin position="77"/>
        <end position="101"/>
    </location>
</feature>
<dbReference type="GO" id="GO:0016973">
    <property type="term" value="P:poly(A)+ mRNA export from nucleus"/>
    <property type="evidence" value="ECO:0000318"/>
    <property type="project" value="GO_Central"/>
</dbReference>
<comment type="caution">
    <text evidence="2">The sequence shown here is derived from an EMBL/GenBank/DDBJ whole genome shotgun (WGS) entry which is preliminary data.</text>
</comment>
<feature type="compositionally biased region" description="Low complexity" evidence="1">
    <location>
        <begin position="1191"/>
        <end position="1203"/>
    </location>
</feature>
<feature type="region of interest" description="Disordered" evidence="1">
    <location>
        <begin position="1191"/>
        <end position="1211"/>
    </location>
</feature>
<evidence type="ECO:0008006" key="4">
    <source>
        <dbReference type="Google" id="ProtNLM"/>
    </source>
</evidence>
<dbReference type="PANTHER" id="PTHR33416:SF20">
    <property type="entry name" value="NUCLEAR PORE COMPLEX PROTEIN NUP1"/>
    <property type="match status" value="1"/>
</dbReference>